<dbReference type="CDD" id="cd00029">
    <property type="entry name" value="C1"/>
    <property type="match status" value="1"/>
</dbReference>
<feature type="transmembrane region" description="Helical" evidence="14">
    <location>
        <begin position="26"/>
        <end position="49"/>
    </location>
</feature>
<evidence type="ECO:0000313" key="17">
    <source>
        <dbReference type="EMBL" id="SCM21557.1"/>
    </source>
</evidence>
<dbReference type="GO" id="GO:0004143">
    <property type="term" value="F:ATP-dependent diacylglycerol kinase activity"/>
    <property type="evidence" value="ECO:0007669"/>
    <property type="project" value="UniProtKB-EC"/>
</dbReference>
<evidence type="ECO:0000256" key="6">
    <source>
        <dbReference type="ARBA" id="ARBA00022737"/>
    </source>
</evidence>
<dbReference type="InterPro" id="IPR016064">
    <property type="entry name" value="NAD/diacylglycerol_kinase_sf"/>
</dbReference>
<proteinExistence type="inferred from homology"/>
<keyword evidence="8" id="KW-0863">Zinc-finger</keyword>
<dbReference type="Pfam" id="PF00609">
    <property type="entry name" value="DAGK_acc"/>
    <property type="match status" value="2"/>
</dbReference>
<evidence type="ECO:0000256" key="12">
    <source>
        <dbReference type="ARBA" id="ARBA00023136"/>
    </source>
</evidence>
<organism evidence="17 18">
    <name type="scientific">Plasmodium chabaudi chabaudi</name>
    <dbReference type="NCBI Taxonomy" id="31271"/>
    <lineage>
        <taxon>Eukaryota</taxon>
        <taxon>Sar</taxon>
        <taxon>Alveolata</taxon>
        <taxon>Apicomplexa</taxon>
        <taxon>Aconoidasida</taxon>
        <taxon>Haemosporida</taxon>
        <taxon>Plasmodiidae</taxon>
        <taxon>Plasmodium</taxon>
        <taxon>Plasmodium (Vinckeia)</taxon>
    </lineage>
</organism>
<feature type="compositionally biased region" description="Acidic residues" evidence="13">
    <location>
        <begin position="798"/>
        <end position="810"/>
    </location>
</feature>
<gene>
    <name evidence="17" type="ORF">PCHAJ_000174700</name>
</gene>
<evidence type="ECO:0000259" key="16">
    <source>
        <dbReference type="PROSITE" id="PS50146"/>
    </source>
</evidence>
<evidence type="ECO:0000256" key="8">
    <source>
        <dbReference type="ARBA" id="ARBA00022771"/>
    </source>
</evidence>
<dbReference type="GO" id="GO:0008270">
    <property type="term" value="F:zinc ion binding"/>
    <property type="evidence" value="ECO:0007669"/>
    <property type="project" value="UniProtKB-KW"/>
</dbReference>
<feature type="domain" description="DAGKc" evidence="16">
    <location>
        <begin position="389"/>
        <end position="468"/>
    </location>
</feature>
<dbReference type="EC" id="2.7.1.107" evidence="3"/>
<keyword evidence="12 14" id="KW-0472">Membrane</keyword>
<evidence type="ECO:0000256" key="9">
    <source>
        <dbReference type="ARBA" id="ARBA00022777"/>
    </source>
</evidence>
<dbReference type="PANTHER" id="PTHR11255">
    <property type="entry name" value="DIACYLGLYCEROL KINASE"/>
    <property type="match status" value="1"/>
</dbReference>
<keyword evidence="6" id="KW-0677">Repeat</keyword>
<dbReference type="Gene3D" id="3.40.50.10330">
    <property type="entry name" value="Probable inorganic polyphosphate/atp-NAD kinase, domain 1"/>
    <property type="match status" value="1"/>
</dbReference>
<dbReference type="InterPro" id="IPR046349">
    <property type="entry name" value="C1-like_sf"/>
</dbReference>
<evidence type="ECO:0000256" key="7">
    <source>
        <dbReference type="ARBA" id="ARBA00022741"/>
    </source>
</evidence>
<dbReference type="InterPro" id="IPR001206">
    <property type="entry name" value="Diacylglycerol_kinase_cat_dom"/>
</dbReference>
<evidence type="ECO:0000259" key="15">
    <source>
        <dbReference type="PROSITE" id="PS50081"/>
    </source>
</evidence>
<dbReference type="InterPro" id="IPR037607">
    <property type="entry name" value="DGK"/>
</dbReference>
<feature type="domain" description="Phorbol-ester/DAG-type" evidence="15">
    <location>
        <begin position="174"/>
        <end position="231"/>
    </location>
</feature>
<evidence type="ECO:0000256" key="13">
    <source>
        <dbReference type="SAM" id="MobiDB-lite"/>
    </source>
</evidence>
<dbReference type="InterPro" id="IPR000756">
    <property type="entry name" value="Diacylglycerol_kin_accessory"/>
</dbReference>
<dbReference type="GO" id="GO:0016020">
    <property type="term" value="C:membrane"/>
    <property type="evidence" value="ECO:0007669"/>
    <property type="project" value="UniProtKB-SubCell"/>
</dbReference>
<feature type="region of interest" description="Disordered" evidence="13">
    <location>
        <begin position="777"/>
        <end position="818"/>
    </location>
</feature>
<comment type="subcellular location">
    <subcellularLocation>
        <location evidence="1">Membrane</location>
    </subcellularLocation>
</comment>
<keyword evidence="14" id="KW-1133">Transmembrane helix</keyword>
<keyword evidence="5" id="KW-0479">Metal-binding</keyword>
<name>A0A1C6YDZ5_PLACU</name>
<evidence type="ECO:0000256" key="4">
    <source>
        <dbReference type="ARBA" id="ARBA00022679"/>
    </source>
</evidence>
<dbReference type="CDD" id="cd20805">
    <property type="entry name" value="C1_DGK_rpt2"/>
    <property type="match status" value="1"/>
</dbReference>
<keyword evidence="11" id="KW-0067">ATP-binding</keyword>
<dbReference type="SMART" id="SM00045">
    <property type="entry name" value="DAGKa"/>
    <property type="match status" value="1"/>
</dbReference>
<dbReference type="PANTHER" id="PTHR11255:SF54">
    <property type="entry name" value="DIACYLGLYCEROL KINASE THETA"/>
    <property type="match status" value="1"/>
</dbReference>
<feature type="region of interest" description="Disordered" evidence="13">
    <location>
        <begin position="1090"/>
        <end position="1110"/>
    </location>
</feature>
<evidence type="ECO:0000256" key="3">
    <source>
        <dbReference type="ARBA" id="ARBA00012133"/>
    </source>
</evidence>
<dbReference type="Pfam" id="PF00781">
    <property type="entry name" value="DAGK_cat"/>
    <property type="match status" value="2"/>
</dbReference>
<keyword evidence="14" id="KW-0812">Transmembrane</keyword>
<dbReference type="SUPFAM" id="SSF57889">
    <property type="entry name" value="Cysteine-rich domain"/>
    <property type="match status" value="2"/>
</dbReference>
<dbReference type="PROSITE" id="PS50146">
    <property type="entry name" value="DAGK"/>
    <property type="match status" value="2"/>
</dbReference>
<dbReference type="SUPFAM" id="SSF111331">
    <property type="entry name" value="NAD kinase/diacylglycerol kinase-like"/>
    <property type="match status" value="2"/>
</dbReference>
<comment type="similarity">
    <text evidence="2">Belongs to the eukaryotic diacylglycerol kinase family.</text>
</comment>
<protein>
    <recommendedName>
        <fullName evidence="3">diacylglycerol kinase (ATP)</fullName>
        <ecNumber evidence="3">2.7.1.107</ecNumber>
    </recommendedName>
</protein>
<dbReference type="EMBL" id="LT608174">
    <property type="protein sequence ID" value="SCM21557.1"/>
    <property type="molecule type" value="Genomic_DNA"/>
</dbReference>
<dbReference type="InterPro" id="IPR002219">
    <property type="entry name" value="PKC_DAG/PE"/>
</dbReference>
<accession>A0A1C6YDZ5</accession>
<keyword evidence="7" id="KW-0547">Nucleotide-binding</keyword>
<evidence type="ECO:0000256" key="2">
    <source>
        <dbReference type="ARBA" id="ARBA00009280"/>
    </source>
</evidence>
<evidence type="ECO:0000256" key="1">
    <source>
        <dbReference type="ARBA" id="ARBA00004370"/>
    </source>
</evidence>
<dbReference type="GO" id="GO:0005524">
    <property type="term" value="F:ATP binding"/>
    <property type="evidence" value="ECO:0007669"/>
    <property type="project" value="UniProtKB-KW"/>
</dbReference>
<sequence>MENFAYIDKNVYINILILILKNLKDYLLGIGIFKIIFCLFIIVLSIIFAKRSKKKKKKINVYLQINRNNTKHNESVINDEKTLYNDEEKTNAHHKEEKEIENEPYHITHSSHVFDLKFISTTELCNVCNDNIYAFIFNKKNIFECVICKNKCHIECAPNSNLMSCKNSIFFKNKHKFIKIKNSLWNDKCDICNKKLSYFSFSIYDIKYIYKCIWCNKYFHGKCINKNIRKKINNNNNGTSTKNDDLICTYGDNKFLLYPHEIFVKEKYLLYFLMQSYQKTNKTQIQKDDILLSYNETQLENYICEDELVVEKEIGKFSIQILESDKNRELVHFNYLSNAKKYLRLINSKVTENDNNNNNPIVDKQNHTIHINTLLNFLPIHIPIYEINSQNKFLLIFVNVRSGGQTGKNLYRELLVYFNPLQIINIENESSVINALNMYKEMLYQKKVIIFLCGGDGTISIFINTLIKFFCNNAPFNICEEKEISPPKKIQKKKIYHITGNANKISNKAITLFNKYIMATSKVALKKSDNNTSKMLLNKERDESKCDSINNCSDTNQSKQLLENEDIYSLIEDKNNMNNEYEDDNNNSKINKIVLNNGTNIYSDLYKNYDDNNFINRGIKTDIGSDASLSNESISYMSPFPNSDSMCNSFRKSINKKYKKKYVNLLENLNIYKDKKENDTIYIDHTLNDSHINKSFIEKYNNSYSYISGYGSNFIDINKPWNNSNSYIYSRSLKNNQTNNSSKYHEDKENEIEYIPTETQLHNNNSSYYKENNIKNDSMKYDKSSSDEVHSNYHQDDESSDTSESLDEEEIIQKKNKETQTKTKKWLKYISKESEKIHNKFIKRNISKIQERFNLNKSQEGESDNSLYKFHKDGKNKYKIINKKKHEQSDSINDTNSTISNNKYTVRSYIANTPLAIMPLGTGNDLCISLGWGKSYINNISLYLNKIENSKNQLADVWSIKAYDLGNNIVLNNTFINYFDIGLISRLALHFDNIRKQFPHFFNSRLGNKLLYGEIAVRDFFFNTYKYKLNKHIKLYCDGKRVKVDHALESICFINIPYILGGRKIWKDDNLQYCYYSDIEKGYDKNETDQIKDKKKSKKKAKKVKKKNIHNNKSTNTQIYTCDNNYENNSYTQSLKNIKNESHSDDDINVQREISKSCSYKYPEQIMHEGMKENIKHIDDETNTTDYSNIYKPHKSYLYKRKKNSQVFKKQQIDDKLIEVFGIKDMVHLVQIQFGLSAPIKLCQGHELFIKISKKFIRNNKMYFQYDGEPVFLKIHKLHFTHKCQCLFLSPKSPIL</sequence>
<keyword evidence="10" id="KW-0862">Zinc</keyword>
<evidence type="ECO:0000256" key="10">
    <source>
        <dbReference type="ARBA" id="ARBA00022833"/>
    </source>
</evidence>
<evidence type="ECO:0000256" key="14">
    <source>
        <dbReference type="SAM" id="Phobius"/>
    </source>
</evidence>
<reference evidence="17 18" key="1">
    <citation type="submission" date="2016-08" db="EMBL/GenBank/DDBJ databases">
        <authorList>
            <consortium name="Pathogen Informatics"/>
        </authorList>
    </citation>
    <scope>NUCLEOTIDE SEQUENCE [LARGE SCALE GENOMIC DNA]</scope>
    <source>
        <strain evidence="17 18">AJ</strain>
    </source>
</reference>
<evidence type="ECO:0000256" key="11">
    <source>
        <dbReference type="ARBA" id="ARBA00022840"/>
    </source>
</evidence>
<dbReference type="SMART" id="SM00109">
    <property type="entry name" value="C1"/>
    <property type="match status" value="2"/>
</dbReference>
<feature type="transmembrane region" description="Helical" evidence="14">
    <location>
        <begin position="448"/>
        <end position="470"/>
    </location>
</feature>
<feature type="domain" description="DAGKc" evidence="16">
    <location>
        <begin position="914"/>
        <end position="963"/>
    </location>
</feature>
<dbReference type="Gene3D" id="2.60.200.40">
    <property type="match status" value="1"/>
</dbReference>
<feature type="domain" description="Phorbol-ester/DAG-type" evidence="15">
    <location>
        <begin position="111"/>
        <end position="165"/>
    </location>
</feature>
<feature type="compositionally biased region" description="Basic and acidic residues" evidence="13">
    <location>
        <begin position="777"/>
        <end position="797"/>
    </location>
</feature>
<evidence type="ECO:0000313" key="18">
    <source>
        <dbReference type="Proteomes" id="UP000507163"/>
    </source>
</evidence>
<feature type="compositionally biased region" description="Basic residues" evidence="13">
    <location>
        <begin position="1093"/>
        <end position="1110"/>
    </location>
</feature>
<keyword evidence="4" id="KW-0808">Transferase</keyword>
<dbReference type="GO" id="GO:0007200">
    <property type="term" value="P:phospholipase C-activating G protein-coupled receptor signaling pathway"/>
    <property type="evidence" value="ECO:0007669"/>
    <property type="project" value="InterPro"/>
</dbReference>
<dbReference type="InterPro" id="IPR017438">
    <property type="entry name" value="ATP-NAD_kinase_N"/>
</dbReference>
<dbReference type="PROSITE" id="PS50081">
    <property type="entry name" value="ZF_DAG_PE_2"/>
    <property type="match status" value="2"/>
</dbReference>
<keyword evidence="9 17" id="KW-0418">Kinase</keyword>
<evidence type="ECO:0000256" key="5">
    <source>
        <dbReference type="ARBA" id="ARBA00022723"/>
    </source>
</evidence>
<dbReference type="Proteomes" id="UP000507163">
    <property type="component" value="Chromosome 8"/>
</dbReference>